<reference evidence="1 2" key="1">
    <citation type="submission" date="2024-04" db="EMBL/GenBank/DDBJ databases">
        <title>Novel species of the genus Ideonella isolated from streams.</title>
        <authorList>
            <person name="Lu H."/>
        </authorList>
    </citation>
    <scope>NUCLEOTIDE SEQUENCE [LARGE SCALE GENOMIC DNA]</scope>
    <source>
        <strain evidence="1 2">LYT19W</strain>
    </source>
</reference>
<comment type="caution">
    <text evidence="1">The sequence shown here is derived from an EMBL/GenBank/DDBJ whole genome shotgun (WGS) entry which is preliminary data.</text>
</comment>
<sequence length="125" mass="13404">MTSTREAVVATPHALRVIGELQQRHGTLMFYQSHGCCDGSTPMCFVQGEMGLNASDVLLGQIGGVPFYASEAQAEYLQATQLVIDVGQGSLGTFSLEDADGLHFKALSRLWPEPEALPEAQPPRG</sequence>
<accession>A0ABU9C9S3</accession>
<proteinExistence type="predicted"/>
<dbReference type="PIRSF" id="PIRSF009151">
    <property type="entry name" value="DUF779"/>
    <property type="match status" value="1"/>
</dbReference>
<evidence type="ECO:0000313" key="1">
    <source>
        <dbReference type="EMBL" id="MEK8048513.1"/>
    </source>
</evidence>
<evidence type="ECO:0000313" key="2">
    <source>
        <dbReference type="Proteomes" id="UP001379945"/>
    </source>
</evidence>
<gene>
    <name evidence="1" type="ORF">AACH00_19340</name>
</gene>
<organism evidence="1 2">
    <name type="scientific">Ideonella margarita</name>
    <dbReference type="NCBI Taxonomy" id="2984191"/>
    <lineage>
        <taxon>Bacteria</taxon>
        <taxon>Pseudomonadati</taxon>
        <taxon>Pseudomonadota</taxon>
        <taxon>Betaproteobacteria</taxon>
        <taxon>Burkholderiales</taxon>
        <taxon>Sphaerotilaceae</taxon>
        <taxon>Ideonella</taxon>
    </lineage>
</organism>
<dbReference type="Pfam" id="PF05610">
    <property type="entry name" value="DUF779"/>
    <property type="match status" value="1"/>
</dbReference>
<dbReference type="RefSeq" id="WP_341400823.1">
    <property type="nucleotide sequence ID" value="NZ_JBBUTI010000019.1"/>
</dbReference>
<name>A0ABU9C9S3_9BURK</name>
<dbReference type="Proteomes" id="UP001379945">
    <property type="component" value="Unassembled WGS sequence"/>
</dbReference>
<dbReference type="EMBL" id="JBBUTI010000019">
    <property type="protein sequence ID" value="MEK8048513.1"/>
    <property type="molecule type" value="Genomic_DNA"/>
</dbReference>
<dbReference type="InterPro" id="IPR008497">
    <property type="entry name" value="DUF779"/>
</dbReference>
<keyword evidence="2" id="KW-1185">Reference proteome</keyword>
<protein>
    <submittedName>
        <fullName evidence="1">DUF779 domain-containing protein</fullName>
    </submittedName>
</protein>